<dbReference type="EMBL" id="JAKZEU010000002">
    <property type="protein sequence ID" value="MCQ0969572.1"/>
    <property type="molecule type" value="Genomic_DNA"/>
</dbReference>
<dbReference type="Proteomes" id="UP001203945">
    <property type="component" value="Unassembled WGS sequence"/>
</dbReference>
<gene>
    <name evidence="1" type="ORF">MLD63_03890</name>
</gene>
<comment type="caution">
    <text evidence="1">The sequence shown here is derived from an EMBL/GenBank/DDBJ whole genome shotgun (WGS) entry which is preliminary data.</text>
</comment>
<protein>
    <submittedName>
        <fullName evidence="1">Uncharacterized protein</fullName>
    </submittedName>
</protein>
<evidence type="ECO:0000313" key="2">
    <source>
        <dbReference type="Proteomes" id="UP001203945"/>
    </source>
</evidence>
<name>A0ABT1MMS6_9RHOB</name>
<keyword evidence="2" id="KW-1185">Reference proteome</keyword>
<sequence>MLDSQRKAMRASVSGEDLRLILRAVEAYGHNKDYRELIDRLQHQASALGVKTKRVTAH</sequence>
<accession>A0ABT1MMS6</accession>
<organism evidence="1 2">
    <name type="scientific">Paracoccus albicereus</name>
    <dbReference type="NCBI Taxonomy" id="2922394"/>
    <lineage>
        <taxon>Bacteria</taxon>
        <taxon>Pseudomonadati</taxon>
        <taxon>Pseudomonadota</taxon>
        <taxon>Alphaproteobacteria</taxon>
        <taxon>Rhodobacterales</taxon>
        <taxon>Paracoccaceae</taxon>
        <taxon>Paracoccus</taxon>
    </lineage>
</organism>
<evidence type="ECO:0000313" key="1">
    <source>
        <dbReference type="EMBL" id="MCQ0969572.1"/>
    </source>
</evidence>
<reference evidence="1 2" key="1">
    <citation type="submission" date="2022-03" db="EMBL/GenBank/DDBJ databases">
        <authorList>
            <person name="He Y."/>
        </authorList>
    </citation>
    <scope>NUCLEOTIDE SEQUENCE [LARGE SCALE GENOMIC DNA]</scope>
    <source>
        <strain evidence="1 2">TK19116</strain>
    </source>
</reference>
<proteinExistence type="predicted"/>